<dbReference type="GO" id="GO:0008233">
    <property type="term" value="F:peptidase activity"/>
    <property type="evidence" value="ECO:0007669"/>
    <property type="project" value="UniProtKB-KW"/>
</dbReference>
<dbReference type="EMBL" id="CP036246">
    <property type="protein sequence ID" value="QEP40826.1"/>
    <property type="molecule type" value="Genomic_DNA"/>
</dbReference>
<evidence type="ECO:0000313" key="2">
    <source>
        <dbReference type="Proteomes" id="UP000322644"/>
    </source>
</evidence>
<dbReference type="GO" id="GO:0006508">
    <property type="term" value="P:proteolysis"/>
    <property type="evidence" value="ECO:0007669"/>
    <property type="project" value="UniProtKB-KW"/>
</dbReference>
<name>A0A5C2HCZ6_9BACT</name>
<protein>
    <submittedName>
        <fullName evidence="1">Serine protease</fullName>
    </submittedName>
</protein>
<keyword evidence="1" id="KW-0645">Protease</keyword>
<dbReference type="InterPro" id="IPR009003">
    <property type="entry name" value="Peptidase_S1_PA"/>
</dbReference>
<proteinExistence type="predicted"/>
<gene>
    <name evidence="1" type="ORF">APORC_1230</name>
</gene>
<dbReference type="InterPro" id="IPR043504">
    <property type="entry name" value="Peptidase_S1_PA_chymotrypsin"/>
</dbReference>
<dbReference type="RefSeq" id="WP_066387465.1">
    <property type="nucleotide sequence ID" value="NZ_CP036246.2"/>
</dbReference>
<reference evidence="1 2" key="1">
    <citation type="submission" date="2019-09" db="EMBL/GenBank/DDBJ databases">
        <title>Complete genome sequencing of four Arcobacter species reveals a diverse suite of mobile elements.</title>
        <authorList>
            <person name="Miller W.G."/>
            <person name="Yee E."/>
            <person name="Bono J.L."/>
        </authorList>
    </citation>
    <scope>NUCLEOTIDE SEQUENCE [LARGE SCALE GENOMIC DNA]</scope>
    <source>
        <strain evidence="1 2">CCUG 56899</strain>
    </source>
</reference>
<organism evidence="1 2">
    <name type="scientific">Arcobacter porcinus</name>
    <dbReference type="NCBI Taxonomy" id="1935204"/>
    <lineage>
        <taxon>Bacteria</taxon>
        <taxon>Pseudomonadati</taxon>
        <taxon>Campylobacterota</taxon>
        <taxon>Epsilonproteobacteria</taxon>
        <taxon>Campylobacterales</taxon>
        <taxon>Arcobacteraceae</taxon>
        <taxon>Arcobacter</taxon>
    </lineage>
</organism>
<reference evidence="1 2" key="2">
    <citation type="submission" date="2019-09" db="EMBL/GenBank/DDBJ databases">
        <title>Taxonomic note: a critical rebuttal of the proposed division of the genus Arcobacter into six genera, emended descriptions of Arcobacter anaerophilus and the genus Arcobacter, and an assessment of genus-level boundaries for Epsilonproteobacteria using in silico genomic comparator tools.</title>
        <authorList>
            <person name="On S.L.W."/>
            <person name="Miller W.G."/>
            <person name="Biggs P."/>
            <person name="Cornelius A."/>
            <person name="Vandamme P."/>
        </authorList>
    </citation>
    <scope>NUCLEOTIDE SEQUENCE [LARGE SCALE GENOMIC DNA]</scope>
    <source>
        <strain evidence="1 2">CCUG 56899</strain>
    </source>
</reference>
<dbReference type="SUPFAM" id="SSF50494">
    <property type="entry name" value="Trypsin-like serine proteases"/>
    <property type="match status" value="1"/>
</dbReference>
<dbReference type="KEGG" id="apoc:APORC_1230"/>
<evidence type="ECO:0000313" key="1">
    <source>
        <dbReference type="EMBL" id="QEP40826.1"/>
    </source>
</evidence>
<dbReference type="Pfam" id="PF13365">
    <property type="entry name" value="Trypsin_2"/>
    <property type="match status" value="1"/>
</dbReference>
<dbReference type="Proteomes" id="UP000322644">
    <property type="component" value="Chromosome"/>
</dbReference>
<keyword evidence="1" id="KW-0378">Hydrolase</keyword>
<accession>A0A5C2HCZ6</accession>
<sequence length="273" mass="30825">MINPQAITEKLLFSTVKINTKTGTGTGFFFEFTNEDMRIPVIITNKHVVNDADVISLSLHVAYNQQPTDENINVEYQTNWIEHSKYDLCCCLFQPLVEYCNSTLKKAIYYVPIGENNIWNDKQLSELKTMEDIVMVGYPIGLWDDVHNLPIFRKGVTSSHPTINFKGEKIGLIDAACFPGSSGSPIFIVDDNYTDKNGNTVIAQRFGLLGVLYAGPTFDTEGKIVVRDIPTKQEVYSNTQVMINLGYYIKASEILALKEEVLKHIKEIEDAKR</sequence>
<dbReference type="Gene3D" id="2.40.10.10">
    <property type="entry name" value="Trypsin-like serine proteases"/>
    <property type="match status" value="2"/>
</dbReference>
<dbReference type="AlphaFoldDB" id="A0A5C2HCZ6"/>